<gene>
    <name evidence="3" type="ORF">DEM27_27390</name>
</gene>
<dbReference type="Pfam" id="PF06057">
    <property type="entry name" value="VirJ"/>
    <property type="match status" value="1"/>
</dbReference>
<feature type="domain" description="Bacterial virulence" evidence="2">
    <location>
        <begin position="262"/>
        <end position="452"/>
    </location>
</feature>
<organism evidence="3 4">
    <name type="scientific">Metarhizobium album</name>
    <dbReference type="NCBI Taxonomy" id="2182425"/>
    <lineage>
        <taxon>Bacteria</taxon>
        <taxon>Pseudomonadati</taxon>
        <taxon>Pseudomonadota</taxon>
        <taxon>Alphaproteobacteria</taxon>
        <taxon>Hyphomicrobiales</taxon>
        <taxon>Rhizobiaceae</taxon>
        <taxon>Metarhizobium</taxon>
    </lineage>
</organism>
<feature type="chain" id="PRO_5015465214" evidence="1">
    <location>
        <begin position="23"/>
        <end position="457"/>
    </location>
</feature>
<dbReference type="RefSeq" id="WP_109461434.1">
    <property type="nucleotide sequence ID" value="NZ_QFBC01000018.1"/>
</dbReference>
<dbReference type="Proteomes" id="UP000245252">
    <property type="component" value="Unassembled WGS sequence"/>
</dbReference>
<dbReference type="Gene3D" id="3.40.50.1820">
    <property type="entry name" value="alpha/beta hydrolase"/>
    <property type="match status" value="1"/>
</dbReference>
<dbReference type="InterPro" id="IPR011225">
    <property type="entry name" value="IV_sec_VirJ"/>
</dbReference>
<accession>A0A2U2DIH1</accession>
<dbReference type="PIRSF" id="PIRSF029063">
    <property type="entry name" value="IV_sec_VirJ"/>
    <property type="match status" value="1"/>
</dbReference>
<reference evidence="3 4" key="1">
    <citation type="submission" date="2018-05" db="EMBL/GenBank/DDBJ databases">
        <title>The draft genome of strain NS-104.</title>
        <authorList>
            <person name="Hang P."/>
            <person name="Jiang J."/>
        </authorList>
    </citation>
    <scope>NUCLEOTIDE SEQUENCE [LARGE SCALE GENOMIC DNA]</scope>
    <source>
        <strain evidence="3 4">NS-104</strain>
    </source>
</reference>
<dbReference type="InterPro" id="IPR010333">
    <property type="entry name" value="VirJ"/>
</dbReference>
<dbReference type="InterPro" id="IPR029058">
    <property type="entry name" value="AB_hydrolase_fold"/>
</dbReference>
<keyword evidence="1" id="KW-0732">Signal</keyword>
<dbReference type="EMBL" id="QFBC01000018">
    <property type="protein sequence ID" value="PWE53100.1"/>
    <property type="molecule type" value="Genomic_DNA"/>
</dbReference>
<evidence type="ECO:0000313" key="4">
    <source>
        <dbReference type="Proteomes" id="UP000245252"/>
    </source>
</evidence>
<comment type="caution">
    <text evidence="3">The sequence shown here is derived from an EMBL/GenBank/DDBJ whole genome shotgun (WGS) entry which is preliminary data.</text>
</comment>
<evidence type="ECO:0000313" key="3">
    <source>
        <dbReference type="EMBL" id="PWE53100.1"/>
    </source>
</evidence>
<name>A0A2U2DIH1_9HYPH</name>
<sequence>MKKRSLILALASLLATSTAGLATEVDASKYDTGLIPSPHIEVPDGDIAAAVVLISDADGWGAAEEEDAKTLSAGGTVVIGIDFPSYMAALRKDDGDCIYLVSDIESLSQQVQRAAGNAAYRLPIIAGAGEGGALALAIAAQSPAATIGETLAVDPLAGIPLTKQLCTPATKQTVGERMIYGLTDGPLPDPVTVSFTPNAAQDGRDHAKALQEAHADIDIRSTEGDADTALITLLQERIAAMASDDRPLGLPIDVLEAKPALDTMAIIYSGDGGWRDLDRQVGSFLQAQGIPVVGIDSLRYFWTERQPQETADDLSRIIALYRKEWNVKHVMLIGYSFGADILPATYNRLSAADRAVVSQISLLALSHQVDYEISVMGWLGSSTSDGSGDPINDLKSIDPKLVQCFYGTDEDDDACPTLKDSGAEVVGIDGGHHFDENYEALTKMIVDGFRKRISAQP</sequence>
<dbReference type="SUPFAM" id="SSF53474">
    <property type="entry name" value="alpha/beta-Hydrolases"/>
    <property type="match status" value="1"/>
</dbReference>
<evidence type="ECO:0000256" key="1">
    <source>
        <dbReference type="SAM" id="SignalP"/>
    </source>
</evidence>
<dbReference type="AlphaFoldDB" id="A0A2U2DIH1"/>
<evidence type="ECO:0000259" key="2">
    <source>
        <dbReference type="Pfam" id="PF06057"/>
    </source>
</evidence>
<protein>
    <submittedName>
        <fullName evidence="3">Type IV secretory pathway protein AcvB</fullName>
    </submittedName>
</protein>
<dbReference type="OrthoDB" id="9807916at2"/>
<feature type="signal peptide" evidence="1">
    <location>
        <begin position="1"/>
        <end position="22"/>
    </location>
</feature>
<proteinExistence type="predicted"/>
<keyword evidence="4" id="KW-1185">Reference proteome</keyword>